<gene>
    <name evidence="1" type="ORF">AM380_16940</name>
    <name evidence="2" type="ORF">AM380_17010</name>
</gene>
<name>A0AAU8ZQS9_MORMO</name>
<evidence type="ECO:0000313" key="1">
    <source>
        <dbReference type="EMBL" id="AWC95202.1"/>
    </source>
</evidence>
<proteinExistence type="predicted"/>
<dbReference type="EMBL" id="CP028956">
    <property type="protein sequence ID" value="AWC95202.1"/>
    <property type="molecule type" value="Genomic_DNA"/>
</dbReference>
<protein>
    <recommendedName>
        <fullName evidence="4">PilZ domain-containing protein</fullName>
    </recommendedName>
</protein>
<dbReference type="RefSeq" id="WP_108657076.1">
    <property type="nucleotide sequence ID" value="NZ_CP028956.1"/>
</dbReference>
<accession>A0AAU8ZQS9</accession>
<organism evidence="2 3">
    <name type="scientific">Morganella morganii</name>
    <name type="common">Proteus morganii</name>
    <dbReference type="NCBI Taxonomy" id="582"/>
    <lineage>
        <taxon>Bacteria</taxon>
        <taxon>Pseudomonadati</taxon>
        <taxon>Pseudomonadota</taxon>
        <taxon>Gammaproteobacteria</taxon>
        <taxon>Enterobacterales</taxon>
        <taxon>Morganellaceae</taxon>
        <taxon>Morganella</taxon>
    </lineage>
</organism>
<dbReference type="AlphaFoldDB" id="A0AAU8ZQS9"/>
<evidence type="ECO:0000313" key="2">
    <source>
        <dbReference type="EMBL" id="AWC95215.1"/>
    </source>
</evidence>
<reference evidence="2 3" key="1">
    <citation type="submission" date="2018-04" db="EMBL/GenBank/DDBJ databases">
        <title>Whole genome sequencing of Morganella morganii AR_0133.</title>
        <authorList>
            <person name="Conlan S."/>
            <person name="Thomas P.J."/>
            <person name="Mullikin J."/>
            <person name="Frank K.M."/>
            <person name="Segre J.A."/>
        </authorList>
    </citation>
    <scope>NUCLEOTIDE SEQUENCE [LARGE SCALE GENOMIC DNA]</scope>
    <source>
        <strain evidence="2 3">AR_0133</strain>
    </source>
</reference>
<evidence type="ECO:0008006" key="4">
    <source>
        <dbReference type="Google" id="ProtNLM"/>
    </source>
</evidence>
<sequence>MKRNNKNRNVINPDVISQENHDKSADIIQDFSVKGLSVIEFEPHRILIFKPVYLTSGDDGRPEFHHYVDIKGN</sequence>
<evidence type="ECO:0000313" key="3">
    <source>
        <dbReference type="Proteomes" id="UP000244682"/>
    </source>
</evidence>
<dbReference type="Proteomes" id="UP000244682">
    <property type="component" value="Chromosome"/>
</dbReference>
<dbReference type="EMBL" id="CP028956">
    <property type="protein sequence ID" value="AWC95215.1"/>
    <property type="molecule type" value="Genomic_DNA"/>
</dbReference>